<gene>
    <name evidence="6" type="ORF">SAMN05421737_10772</name>
</gene>
<dbReference type="NCBIfam" id="TIGR00486">
    <property type="entry name" value="YbgI_SA1388"/>
    <property type="match status" value="1"/>
</dbReference>
<dbReference type="STRING" id="1464122.SAMN05421737_10772"/>
<dbReference type="Gene3D" id="3.30.70.120">
    <property type="match status" value="1"/>
</dbReference>
<evidence type="ECO:0000256" key="5">
    <source>
        <dbReference type="PIRSR" id="PIRSR602678-1"/>
    </source>
</evidence>
<reference evidence="7" key="1">
    <citation type="submission" date="2016-09" db="EMBL/GenBank/DDBJ databases">
        <authorList>
            <person name="Varghese N."/>
            <person name="Submissions S."/>
        </authorList>
    </citation>
    <scope>NUCLEOTIDE SEQUENCE [LARGE SCALE GENOMIC DNA]</scope>
    <source>
        <strain evidence="7">25nlg</strain>
    </source>
</reference>
<dbReference type="InterPro" id="IPR015867">
    <property type="entry name" value="N-reg_PII/ATP_PRibTrfase_C"/>
</dbReference>
<dbReference type="InterPro" id="IPR017221">
    <property type="entry name" value="DUF34/NIF3_bac"/>
</dbReference>
<keyword evidence="7" id="KW-1185">Reference proteome</keyword>
<feature type="binding site" evidence="5">
    <location>
        <position position="70"/>
    </location>
    <ligand>
        <name>a divalent metal cation</name>
        <dbReference type="ChEBI" id="CHEBI:60240"/>
        <label>1</label>
    </ligand>
</feature>
<dbReference type="InterPro" id="IPR036069">
    <property type="entry name" value="DUF34/NIF3_sf"/>
</dbReference>
<dbReference type="EMBL" id="FMYM01000007">
    <property type="protein sequence ID" value="SDC31868.1"/>
    <property type="molecule type" value="Genomic_DNA"/>
</dbReference>
<organism evidence="6 7">
    <name type="scientific">Shouchella lonarensis</name>
    <dbReference type="NCBI Taxonomy" id="1464122"/>
    <lineage>
        <taxon>Bacteria</taxon>
        <taxon>Bacillati</taxon>
        <taxon>Bacillota</taxon>
        <taxon>Bacilli</taxon>
        <taxon>Bacillales</taxon>
        <taxon>Bacillaceae</taxon>
        <taxon>Shouchella</taxon>
    </lineage>
</organism>
<evidence type="ECO:0000256" key="2">
    <source>
        <dbReference type="ARBA" id="ARBA00022112"/>
    </source>
</evidence>
<keyword evidence="3 4" id="KW-0479">Metal-binding</keyword>
<dbReference type="SUPFAM" id="SSF102705">
    <property type="entry name" value="NIF3 (NGG1p interacting factor 3)-like"/>
    <property type="match status" value="1"/>
</dbReference>
<dbReference type="OrthoDB" id="9792792at2"/>
<sequence length="374" mass="40873">MKKKALHMQTLLAHFATFAPKHYEMDGDKNGLMVGTLNKHVKRVMTALDVLEETIDEAIDEQVDLIIAHHPLLFRPLKQIDTSTAIGRIVSKALQHDITIYAAHTNLDVAQGGVNDLLAKQLNLTNTRVLVPTHTEAMQKLVVFVPMSHIEEVREALGQAGAGHIGEYSHCAFQTEGTGTFRPSVGANPYIGSAGKQEFVEEIRLETIVTKKQCKAVLTALKRAHPYEEPAYDVYSLEEPAEQLGLGRIGSVHEATNLNAYAQFVKEALQLQAVRVVGNGDTPIRKVAVLGGDGNKYVGAAKRAGADVLITGDVYYHVAQDALMDGFCLIDAGHHIEHVMKEGVASRLQAFVVQEGYDAEVFASTRSTDPFLFV</sequence>
<name>A0A1G6KM14_9BACI</name>
<protein>
    <recommendedName>
        <fullName evidence="2 4">GTP cyclohydrolase 1 type 2 homolog</fullName>
    </recommendedName>
</protein>
<dbReference type="FunFam" id="3.30.70.120:FF:000006">
    <property type="entry name" value="GTP cyclohydrolase 1 type 2 homolog"/>
    <property type="match status" value="1"/>
</dbReference>
<dbReference type="PANTHER" id="PTHR13799">
    <property type="entry name" value="NGG1 INTERACTING FACTOR 3"/>
    <property type="match status" value="1"/>
</dbReference>
<dbReference type="Pfam" id="PF01784">
    <property type="entry name" value="DUF34_NIF3"/>
    <property type="match status" value="1"/>
</dbReference>
<accession>A0A1G6KM14</accession>
<feature type="binding site" evidence="5">
    <location>
        <position position="337"/>
    </location>
    <ligand>
        <name>a divalent metal cation</name>
        <dbReference type="ChEBI" id="CHEBI:60240"/>
        <label>1</label>
    </ligand>
</feature>
<feature type="binding site" evidence="5">
    <location>
        <position position="108"/>
    </location>
    <ligand>
        <name>a divalent metal cation</name>
        <dbReference type="ChEBI" id="CHEBI:60240"/>
        <label>1</label>
    </ligand>
</feature>
<comment type="similarity">
    <text evidence="1 4">Belongs to the GTP cyclohydrolase I type 2/NIF3 family.</text>
</comment>
<dbReference type="InterPro" id="IPR002678">
    <property type="entry name" value="DUF34/NIF3"/>
</dbReference>
<dbReference type="FunFam" id="3.40.1390.30:FF:000001">
    <property type="entry name" value="GTP cyclohydrolase 1 type 2"/>
    <property type="match status" value="1"/>
</dbReference>
<feature type="binding site" evidence="5">
    <location>
        <position position="334"/>
    </location>
    <ligand>
        <name>a divalent metal cation</name>
        <dbReference type="ChEBI" id="CHEBI:60240"/>
        <label>1</label>
    </ligand>
</feature>
<evidence type="ECO:0000313" key="7">
    <source>
        <dbReference type="Proteomes" id="UP000242662"/>
    </source>
</evidence>
<proteinExistence type="inferred from homology"/>
<evidence type="ECO:0000256" key="1">
    <source>
        <dbReference type="ARBA" id="ARBA00006964"/>
    </source>
</evidence>
<evidence type="ECO:0000256" key="3">
    <source>
        <dbReference type="ARBA" id="ARBA00022723"/>
    </source>
</evidence>
<dbReference type="PIRSF" id="PIRSF037489">
    <property type="entry name" value="UCP037489_NIF3_YqfO"/>
    <property type="match status" value="1"/>
</dbReference>
<dbReference type="GO" id="GO:0005737">
    <property type="term" value="C:cytoplasm"/>
    <property type="evidence" value="ECO:0007669"/>
    <property type="project" value="TreeGrafter"/>
</dbReference>
<dbReference type="PANTHER" id="PTHR13799:SF14">
    <property type="entry name" value="GTP CYCLOHYDROLASE 1 TYPE 2 HOMOLOG"/>
    <property type="match status" value="1"/>
</dbReference>
<dbReference type="Proteomes" id="UP000242662">
    <property type="component" value="Unassembled WGS sequence"/>
</dbReference>
<evidence type="ECO:0000313" key="6">
    <source>
        <dbReference type="EMBL" id="SDC31868.1"/>
    </source>
</evidence>
<dbReference type="RefSeq" id="WP_090775896.1">
    <property type="nucleotide sequence ID" value="NZ_FMYM01000007.1"/>
</dbReference>
<evidence type="ECO:0000256" key="4">
    <source>
        <dbReference type="PIRNR" id="PIRNR037489"/>
    </source>
</evidence>
<dbReference type="GO" id="GO:0046872">
    <property type="term" value="F:metal ion binding"/>
    <property type="evidence" value="ECO:0007669"/>
    <property type="project" value="UniProtKB-UniRule"/>
</dbReference>
<feature type="binding site" evidence="5">
    <location>
        <position position="69"/>
    </location>
    <ligand>
        <name>a divalent metal cation</name>
        <dbReference type="ChEBI" id="CHEBI:60240"/>
        <label>1</label>
    </ligand>
</feature>
<dbReference type="AlphaFoldDB" id="A0A1G6KM14"/>
<dbReference type="Gene3D" id="3.40.1390.30">
    <property type="entry name" value="NIF3 (NGG1p interacting factor 3)-like"/>
    <property type="match status" value="2"/>
</dbReference>